<keyword evidence="10" id="KW-0997">Cell inner membrane</keyword>
<evidence type="ECO:0000256" key="3">
    <source>
        <dbReference type="ARBA" id="ARBA00008281"/>
    </source>
</evidence>
<keyword evidence="8 10" id="KW-1133">Transmembrane helix</keyword>
<evidence type="ECO:0000256" key="6">
    <source>
        <dbReference type="ARBA" id="ARBA00022692"/>
    </source>
</evidence>
<dbReference type="GO" id="GO:0071978">
    <property type="term" value="P:bacterial-type flagellum-dependent swarming motility"/>
    <property type="evidence" value="ECO:0007669"/>
    <property type="project" value="TreeGrafter"/>
</dbReference>
<comment type="caution">
    <text evidence="11">The sequence shown here is derived from an EMBL/GenBank/DDBJ whole genome shotgun (WGS) entry which is preliminary data.</text>
</comment>
<dbReference type="PANTHER" id="PTHR35091">
    <property type="entry name" value="FLAGELLAR PROTEIN FLIL"/>
    <property type="match status" value="1"/>
</dbReference>
<evidence type="ECO:0000256" key="10">
    <source>
        <dbReference type="RuleBase" id="RU364125"/>
    </source>
</evidence>
<reference evidence="11" key="1">
    <citation type="submission" date="2020-03" db="EMBL/GenBank/DDBJ databases">
        <title>Solimonas marina sp. nov., isolated from deep seawater of the Pacific Ocean.</title>
        <authorList>
            <person name="Liu X."/>
            <person name="Lai Q."/>
            <person name="Sun F."/>
            <person name="Gai Y."/>
            <person name="Li G."/>
            <person name="Shao Z."/>
        </authorList>
    </citation>
    <scope>NUCLEOTIDE SEQUENCE</scope>
    <source>
        <strain evidence="11">C16B3</strain>
    </source>
</reference>
<dbReference type="GO" id="GO:0009425">
    <property type="term" value="C:bacterial-type flagellum basal body"/>
    <property type="evidence" value="ECO:0007669"/>
    <property type="project" value="InterPro"/>
</dbReference>
<dbReference type="InterPro" id="IPR005503">
    <property type="entry name" value="FliL"/>
</dbReference>
<keyword evidence="9 10" id="KW-0472">Membrane</keyword>
<keyword evidence="4" id="KW-1003">Cell membrane</keyword>
<keyword evidence="11" id="KW-0969">Cilium</keyword>
<evidence type="ECO:0000256" key="4">
    <source>
        <dbReference type="ARBA" id="ARBA00022475"/>
    </source>
</evidence>
<keyword evidence="6 10" id="KW-0812">Transmembrane</keyword>
<dbReference type="GO" id="GO:0005886">
    <property type="term" value="C:plasma membrane"/>
    <property type="evidence" value="ECO:0007669"/>
    <property type="project" value="UniProtKB-SubCell"/>
</dbReference>
<evidence type="ECO:0000256" key="2">
    <source>
        <dbReference type="ARBA" id="ARBA00004162"/>
    </source>
</evidence>
<dbReference type="Proteomes" id="UP000653472">
    <property type="component" value="Unassembled WGS sequence"/>
</dbReference>
<gene>
    <name evidence="11" type="ORF">G7Y82_05155</name>
</gene>
<dbReference type="PANTHER" id="PTHR35091:SF2">
    <property type="entry name" value="FLAGELLAR PROTEIN FLIL"/>
    <property type="match status" value="1"/>
</dbReference>
<evidence type="ECO:0000256" key="8">
    <source>
        <dbReference type="ARBA" id="ARBA00022989"/>
    </source>
</evidence>
<proteinExistence type="inferred from homology"/>
<dbReference type="EMBL" id="JAAVXB010000002">
    <property type="protein sequence ID" value="NKF21696.1"/>
    <property type="molecule type" value="Genomic_DNA"/>
</dbReference>
<keyword evidence="5 10" id="KW-0145">Chemotaxis</keyword>
<evidence type="ECO:0000256" key="9">
    <source>
        <dbReference type="ARBA" id="ARBA00023136"/>
    </source>
</evidence>
<sequence length="176" mass="19000">MASAAATDESNTEAKGKKSGFPLIPILIAVIVSTGASAGISFFLMRQAISGAEHSAEGGDAHGEEAKAEAKAPPNYVSLDPAFVVNLEADQMRFLQVQVQLMTRDPKAAETLKLYEPRIRNALMLIFSQQQPSDIATREGKEKLQASVLSEVQKILTDETGKPLVEAVYFTSFVMQ</sequence>
<evidence type="ECO:0000256" key="5">
    <source>
        <dbReference type="ARBA" id="ARBA00022500"/>
    </source>
</evidence>
<evidence type="ECO:0000313" key="12">
    <source>
        <dbReference type="Proteomes" id="UP000653472"/>
    </source>
</evidence>
<name>A0A970B8S9_9GAMM</name>
<keyword evidence="11" id="KW-0966">Cell projection</keyword>
<comment type="subcellular location">
    <subcellularLocation>
        <location evidence="10">Cell inner membrane</location>
    </subcellularLocation>
    <subcellularLocation>
        <location evidence="2">Cell membrane</location>
        <topology evidence="2">Single-pass membrane protein</topology>
    </subcellularLocation>
</comment>
<feature type="transmembrane region" description="Helical" evidence="10">
    <location>
        <begin position="23"/>
        <end position="45"/>
    </location>
</feature>
<evidence type="ECO:0000313" key="11">
    <source>
        <dbReference type="EMBL" id="NKF21696.1"/>
    </source>
</evidence>
<keyword evidence="11" id="KW-0282">Flagellum</keyword>
<evidence type="ECO:0000256" key="7">
    <source>
        <dbReference type="ARBA" id="ARBA00022779"/>
    </source>
</evidence>
<dbReference type="AlphaFoldDB" id="A0A970B8S9"/>
<accession>A0A970B8S9</accession>
<evidence type="ECO:0000256" key="1">
    <source>
        <dbReference type="ARBA" id="ARBA00002254"/>
    </source>
</evidence>
<dbReference type="Pfam" id="PF03748">
    <property type="entry name" value="FliL"/>
    <property type="match status" value="1"/>
</dbReference>
<organism evidence="11 12">
    <name type="scientific">Solimonas marina</name>
    <dbReference type="NCBI Taxonomy" id="2714601"/>
    <lineage>
        <taxon>Bacteria</taxon>
        <taxon>Pseudomonadati</taxon>
        <taxon>Pseudomonadota</taxon>
        <taxon>Gammaproteobacteria</taxon>
        <taxon>Nevskiales</taxon>
        <taxon>Nevskiaceae</taxon>
        <taxon>Solimonas</taxon>
    </lineage>
</organism>
<dbReference type="RefSeq" id="WP_168146937.1">
    <property type="nucleotide sequence ID" value="NZ_JAAVXB010000002.1"/>
</dbReference>
<comment type="function">
    <text evidence="1 10">Controls the rotational direction of flagella during chemotaxis.</text>
</comment>
<dbReference type="GO" id="GO:0006935">
    <property type="term" value="P:chemotaxis"/>
    <property type="evidence" value="ECO:0007669"/>
    <property type="project" value="UniProtKB-KW"/>
</dbReference>
<comment type="similarity">
    <text evidence="3 10">Belongs to the FliL family.</text>
</comment>
<protein>
    <recommendedName>
        <fullName evidence="10">Flagellar protein FliL</fullName>
    </recommendedName>
</protein>
<keyword evidence="7 10" id="KW-0283">Flagellar rotation</keyword>
<keyword evidence="12" id="KW-1185">Reference proteome</keyword>